<proteinExistence type="predicted"/>
<dbReference type="AlphaFoldDB" id="A0A9P7VMJ4"/>
<organism evidence="1 2">
    <name type="scientific">Guyanagaster necrorhizus</name>
    <dbReference type="NCBI Taxonomy" id="856835"/>
    <lineage>
        <taxon>Eukaryota</taxon>
        <taxon>Fungi</taxon>
        <taxon>Dikarya</taxon>
        <taxon>Basidiomycota</taxon>
        <taxon>Agaricomycotina</taxon>
        <taxon>Agaricomycetes</taxon>
        <taxon>Agaricomycetidae</taxon>
        <taxon>Agaricales</taxon>
        <taxon>Marasmiineae</taxon>
        <taxon>Physalacriaceae</taxon>
        <taxon>Guyanagaster</taxon>
    </lineage>
</organism>
<dbReference type="RefSeq" id="XP_043037453.1">
    <property type="nucleotide sequence ID" value="XM_043179360.1"/>
</dbReference>
<dbReference type="GeneID" id="66101654"/>
<gene>
    <name evidence="1" type="ORF">BT62DRAFT_1078126</name>
</gene>
<sequence length="64" mass="7318">MSEIQVYNHTDGKVYVGTRLNRFTTMINGVGYYILQFSDKRTFRCPITDCRDAPAGTPLTTRLN</sequence>
<evidence type="ECO:0000313" key="2">
    <source>
        <dbReference type="Proteomes" id="UP000812287"/>
    </source>
</evidence>
<dbReference type="EMBL" id="MU250542">
    <property type="protein sequence ID" value="KAG7443953.1"/>
    <property type="molecule type" value="Genomic_DNA"/>
</dbReference>
<comment type="caution">
    <text evidence="1">The sequence shown here is derived from an EMBL/GenBank/DDBJ whole genome shotgun (WGS) entry which is preliminary data.</text>
</comment>
<accession>A0A9P7VMJ4</accession>
<evidence type="ECO:0000313" key="1">
    <source>
        <dbReference type="EMBL" id="KAG7443953.1"/>
    </source>
</evidence>
<name>A0A9P7VMJ4_9AGAR</name>
<protein>
    <submittedName>
        <fullName evidence="1">Uncharacterized protein</fullName>
    </submittedName>
</protein>
<keyword evidence="2" id="KW-1185">Reference proteome</keyword>
<dbReference type="Proteomes" id="UP000812287">
    <property type="component" value="Unassembled WGS sequence"/>
</dbReference>
<reference evidence="1" key="1">
    <citation type="submission" date="2020-11" db="EMBL/GenBank/DDBJ databases">
        <title>Adaptations for nitrogen fixation in a non-lichenized fungal sporocarp promotes dispersal by wood-feeding termites.</title>
        <authorList>
            <consortium name="DOE Joint Genome Institute"/>
            <person name="Koch R.A."/>
            <person name="Yoon G."/>
            <person name="Arayal U."/>
            <person name="Lail K."/>
            <person name="Amirebrahimi M."/>
            <person name="Labutti K."/>
            <person name="Lipzen A."/>
            <person name="Riley R."/>
            <person name="Barry K."/>
            <person name="Henrissat B."/>
            <person name="Grigoriev I.V."/>
            <person name="Herr J.R."/>
            <person name="Aime M.C."/>
        </authorList>
    </citation>
    <scope>NUCLEOTIDE SEQUENCE</scope>
    <source>
        <strain evidence="1">MCA 3950</strain>
    </source>
</reference>